<keyword evidence="3" id="KW-0378">Hydrolase</keyword>
<keyword evidence="2" id="KW-0645">Protease</keyword>
<dbReference type="Proteomes" id="UP000037405">
    <property type="component" value="Unassembled WGS sequence"/>
</dbReference>
<sequence>MKQIIAMGGGGFSMEPDNLALDQYILDQSKKALPKILFLPTASGDAEGYIKRFYDAFNSLPCIPSHLSLFKLPARDLERFILDNDIVYVGGGNTKSMLALWREWGVDKILRKGYEDGIIMSGLSAGSICWFDSGVTDSFGDELDIVHGLGFIEGSHSPHYDGETERRPAFHSFIKQGLIPEGYGADDGAALHFVDGKLTRVLTSRPHATAYRVDIKDKVISEKKLDCDYLLGELPKGVKP</sequence>
<dbReference type="PANTHER" id="PTHR20842">
    <property type="entry name" value="PROTEASE S51 ALPHA-ASPARTYL DIPEPTIDASE"/>
    <property type="match status" value="1"/>
</dbReference>
<comment type="similarity">
    <text evidence="1">Belongs to the peptidase S51 family.</text>
</comment>
<proteinExistence type="inferred from homology"/>
<dbReference type="RefSeq" id="WP_053426878.1">
    <property type="nucleotide sequence ID" value="NZ_JAMQJB010000003.1"/>
</dbReference>
<name>A0A0M0GPC0_9BACI</name>
<protein>
    <submittedName>
        <fullName evidence="5">Peptidase</fullName>
    </submittedName>
</protein>
<evidence type="ECO:0000313" key="5">
    <source>
        <dbReference type="EMBL" id="KON91689.1"/>
    </source>
</evidence>
<dbReference type="EMBL" id="LGUE01000001">
    <property type="protein sequence ID" value="KON91689.1"/>
    <property type="molecule type" value="Genomic_DNA"/>
</dbReference>
<comment type="caution">
    <text evidence="5">The sequence shown here is derived from an EMBL/GenBank/DDBJ whole genome shotgun (WGS) entry which is preliminary data.</text>
</comment>
<evidence type="ECO:0000256" key="1">
    <source>
        <dbReference type="ARBA" id="ARBA00006534"/>
    </source>
</evidence>
<evidence type="ECO:0000256" key="2">
    <source>
        <dbReference type="ARBA" id="ARBA00022670"/>
    </source>
</evidence>
<evidence type="ECO:0000313" key="6">
    <source>
        <dbReference type="Proteomes" id="UP000037405"/>
    </source>
</evidence>
<dbReference type="CDD" id="cd03146">
    <property type="entry name" value="GAT1_Peptidase_E"/>
    <property type="match status" value="1"/>
</dbReference>
<organism evidence="5 6">
    <name type="scientific">Rossellomorea marisflavi</name>
    <dbReference type="NCBI Taxonomy" id="189381"/>
    <lineage>
        <taxon>Bacteria</taxon>
        <taxon>Bacillati</taxon>
        <taxon>Bacillota</taxon>
        <taxon>Bacilli</taxon>
        <taxon>Bacillales</taxon>
        <taxon>Bacillaceae</taxon>
        <taxon>Rossellomorea</taxon>
    </lineage>
</organism>
<dbReference type="Pfam" id="PF03575">
    <property type="entry name" value="Peptidase_S51"/>
    <property type="match status" value="1"/>
</dbReference>
<dbReference type="InterPro" id="IPR029062">
    <property type="entry name" value="Class_I_gatase-like"/>
</dbReference>
<dbReference type="InterPro" id="IPR005320">
    <property type="entry name" value="Peptidase_S51"/>
</dbReference>
<gene>
    <name evidence="5" type="ORF">AF331_04105</name>
</gene>
<dbReference type="AlphaFoldDB" id="A0A0M0GPC0"/>
<keyword evidence="6" id="KW-1185">Reference proteome</keyword>
<dbReference type="Gene3D" id="3.40.50.880">
    <property type="match status" value="1"/>
</dbReference>
<reference evidence="6" key="1">
    <citation type="submission" date="2015-07" db="EMBL/GenBank/DDBJ databases">
        <title>Fjat-14235 jcm11544.</title>
        <authorList>
            <person name="Liu B."/>
            <person name="Wang J."/>
            <person name="Zhu Y."/>
            <person name="Liu G."/>
            <person name="Chen Q."/>
            <person name="Chen Z."/>
            <person name="Lan J."/>
            <person name="Che J."/>
            <person name="Ge C."/>
            <person name="Shi H."/>
            <person name="Pan Z."/>
            <person name="Liu X."/>
        </authorList>
    </citation>
    <scope>NUCLEOTIDE SEQUENCE [LARGE SCALE GENOMIC DNA]</scope>
    <source>
        <strain evidence="6">JCM 11544</strain>
    </source>
</reference>
<dbReference type="SUPFAM" id="SSF52317">
    <property type="entry name" value="Class I glutamine amidotransferase-like"/>
    <property type="match status" value="1"/>
</dbReference>
<dbReference type="GO" id="GO:0008236">
    <property type="term" value="F:serine-type peptidase activity"/>
    <property type="evidence" value="ECO:0007669"/>
    <property type="project" value="UniProtKB-KW"/>
</dbReference>
<dbReference type="GO" id="GO:0006508">
    <property type="term" value="P:proteolysis"/>
    <property type="evidence" value="ECO:0007669"/>
    <property type="project" value="UniProtKB-KW"/>
</dbReference>
<dbReference type="PATRIC" id="fig|189381.12.peg.930"/>
<dbReference type="OrthoDB" id="9778515at2"/>
<accession>A0A0M0GPC0</accession>
<keyword evidence="4" id="KW-0720">Serine protease</keyword>
<evidence type="ECO:0000256" key="3">
    <source>
        <dbReference type="ARBA" id="ARBA00022801"/>
    </source>
</evidence>
<evidence type="ECO:0000256" key="4">
    <source>
        <dbReference type="ARBA" id="ARBA00022825"/>
    </source>
</evidence>
<dbReference type="PANTHER" id="PTHR20842:SF0">
    <property type="entry name" value="ALPHA-ASPARTYL DIPEPTIDASE"/>
    <property type="match status" value="1"/>
</dbReference>